<accession>X1DI63</accession>
<dbReference type="EMBL" id="BARU01004447">
    <property type="protein sequence ID" value="GAH20566.1"/>
    <property type="molecule type" value="Genomic_DNA"/>
</dbReference>
<sequence length="170" mass="18992">MSAIYRLKTVSLPADAFGKPFLDPPDVVDIDNVTLYEFTLNQDKVTFKFPVPSDYKDGDFTFFVVWTNDGNANDNGKDVKWRLDYQTAIMGDPINGSHLNSPKEINDTYTSDTGWIEHHTGIMTIAAADFAGKLCIYIKLSAITPDGEEITCKPHLIGICFTYNLTINEV</sequence>
<name>X1DI63_9ZZZZ</name>
<gene>
    <name evidence="1" type="ORF">S03H2_08953</name>
</gene>
<organism evidence="1">
    <name type="scientific">marine sediment metagenome</name>
    <dbReference type="NCBI Taxonomy" id="412755"/>
    <lineage>
        <taxon>unclassified sequences</taxon>
        <taxon>metagenomes</taxon>
        <taxon>ecological metagenomes</taxon>
    </lineage>
</organism>
<protein>
    <submittedName>
        <fullName evidence="1">Uncharacterized protein</fullName>
    </submittedName>
</protein>
<evidence type="ECO:0000313" key="1">
    <source>
        <dbReference type="EMBL" id="GAH20566.1"/>
    </source>
</evidence>
<reference evidence="1" key="1">
    <citation type="journal article" date="2014" name="Front. Microbiol.">
        <title>High frequency of phylogenetically diverse reductive dehalogenase-homologous genes in deep subseafloor sedimentary metagenomes.</title>
        <authorList>
            <person name="Kawai M."/>
            <person name="Futagami T."/>
            <person name="Toyoda A."/>
            <person name="Takaki Y."/>
            <person name="Nishi S."/>
            <person name="Hori S."/>
            <person name="Arai W."/>
            <person name="Tsubouchi T."/>
            <person name="Morono Y."/>
            <person name="Uchiyama I."/>
            <person name="Ito T."/>
            <person name="Fujiyama A."/>
            <person name="Inagaki F."/>
            <person name="Takami H."/>
        </authorList>
    </citation>
    <scope>NUCLEOTIDE SEQUENCE</scope>
    <source>
        <strain evidence="1">Expedition CK06-06</strain>
    </source>
</reference>
<comment type="caution">
    <text evidence="1">The sequence shown here is derived from an EMBL/GenBank/DDBJ whole genome shotgun (WGS) entry which is preliminary data.</text>
</comment>
<proteinExistence type="predicted"/>
<dbReference type="AlphaFoldDB" id="X1DI63"/>